<reference evidence="3" key="1">
    <citation type="submission" date="2021-10" db="EMBL/GenBank/DDBJ databases">
        <authorList>
            <person name="Piombo E."/>
        </authorList>
    </citation>
    <scope>NUCLEOTIDE SEQUENCE</scope>
</reference>
<dbReference type="EMBL" id="CABFOC020000071">
    <property type="protein sequence ID" value="CAH0057030.1"/>
    <property type="molecule type" value="Genomic_DNA"/>
</dbReference>
<feature type="domain" description="Alpha/beta hydrolase fold-3" evidence="2">
    <location>
        <begin position="90"/>
        <end position="299"/>
    </location>
</feature>
<dbReference type="Proteomes" id="UP000775872">
    <property type="component" value="Unassembled WGS sequence"/>
</dbReference>
<sequence length="323" mass="35228">MPLAYDSEFVQALESLLPGLTRWPDSPPIHDIVTRRANITATFRPLRTNRETFPDVVVDTFSIKSYDGADVEVLHLRKKETNNGLPTSAIVHSHGGGMITGTARDCSKPLEIYVHRTGVQIFSVDYRLAPEHQHPTLVEDCYAALEHVTKNAASLNVNPARLAVLGESAGGGIAAGVALLARDRGLTPPLTKQILIYPMLDDRNLEPNEHLEPFAVWKNVDNITGWTALLGQGNAGKGRDVSPYAAPARVLSVAGLPSTYIDVGELDIFRHEDMEYALRLSQAGVSTEFHLYPGVPHGFDLLATGTSVVTRALENRLRAIESI</sequence>
<proteinExistence type="predicted"/>
<keyword evidence="4" id="KW-1185">Reference proteome</keyword>
<dbReference type="GO" id="GO:0016787">
    <property type="term" value="F:hydrolase activity"/>
    <property type="evidence" value="ECO:0007669"/>
    <property type="project" value="UniProtKB-KW"/>
</dbReference>
<dbReference type="InterPro" id="IPR050300">
    <property type="entry name" value="GDXG_lipolytic_enzyme"/>
</dbReference>
<accession>A0A9N9ZIC5</accession>
<name>A0A9N9ZIC5_9HYPO</name>
<dbReference type="OrthoDB" id="408631at2759"/>
<evidence type="ECO:0000313" key="4">
    <source>
        <dbReference type="Proteomes" id="UP000775872"/>
    </source>
</evidence>
<dbReference type="InterPro" id="IPR029058">
    <property type="entry name" value="AB_hydrolase_fold"/>
</dbReference>
<dbReference type="PANTHER" id="PTHR48081">
    <property type="entry name" value="AB HYDROLASE SUPERFAMILY PROTEIN C4A8.06C"/>
    <property type="match status" value="1"/>
</dbReference>
<dbReference type="SUPFAM" id="SSF53474">
    <property type="entry name" value="alpha/beta-Hydrolases"/>
    <property type="match status" value="1"/>
</dbReference>
<evidence type="ECO:0000313" key="3">
    <source>
        <dbReference type="EMBL" id="CAH0057030.1"/>
    </source>
</evidence>
<dbReference type="AlphaFoldDB" id="A0A9N9ZIC5"/>
<keyword evidence="1" id="KW-0378">Hydrolase</keyword>
<evidence type="ECO:0000256" key="1">
    <source>
        <dbReference type="ARBA" id="ARBA00022801"/>
    </source>
</evidence>
<evidence type="ECO:0000259" key="2">
    <source>
        <dbReference type="Pfam" id="PF07859"/>
    </source>
</evidence>
<dbReference type="Gene3D" id="3.40.50.1820">
    <property type="entry name" value="alpha/beta hydrolase"/>
    <property type="match status" value="1"/>
</dbReference>
<protein>
    <recommendedName>
        <fullName evidence="2">Alpha/beta hydrolase fold-3 domain-containing protein</fullName>
    </recommendedName>
</protein>
<dbReference type="PANTHER" id="PTHR48081:SF8">
    <property type="entry name" value="ALPHA_BETA HYDROLASE FOLD-3 DOMAIN-CONTAINING PROTEIN-RELATED"/>
    <property type="match status" value="1"/>
</dbReference>
<organism evidence="3 4">
    <name type="scientific">Clonostachys solani</name>
    <dbReference type="NCBI Taxonomy" id="160281"/>
    <lineage>
        <taxon>Eukaryota</taxon>
        <taxon>Fungi</taxon>
        <taxon>Dikarya</taxon>
        <taxon>Ascomycota</taxon>
        <taxon>Pezizomycotina</taxon>
        <taxon>Sordariomycetes</taxon>
        <taxon>Hypocreomycetidae</taxon>
        <taxon>Hypocreales</taxon>
        <taxon>Bionectriaceae</taxon>
        <taxon>Clonostachys</taxon>
    </lineage>
</organism>
<dbReference type="InterPro" id="IPR013094">
    <property type="entry name" value="AB_hydrolase_3"/>
</dbReference>
<comment type="caution">
    <text evidence="3">The sequence shown here is derived from an EMBL/GenBank/DDBJ whole genome shotgun (WGS) entry which is preliminary data.</text>
</comment>
<dbReference type="Pfam" id="PF07859">
    <property type="entry name" value="Abhydrolase_3"/>
    <property type="match status" value="1"/>
</dbReference>
<gene>
    <name evidence="3" type="ORF">CSOL1703_00018293</name>
</gene>